<proteinExistence type="inferred from homology"/>
<dbReference type="InterPro" id="IPR005252">
    <property type="entry name" value="CoaBC"/>
</dbReference>
<keyword evidence="3" id="KW-0511">Multifunctional enzyme</keyword>
<dbReference type="InterPro" id="IPR003382">
    <property type="entry name" value="Flavoprotein"/>
</dbReference>
<keyword evidence="3 4" id="KW-0285">Flavoprotein</keyword>
<dbReference type="InterPro" id="IPR007085">
    <property type="entry name" value="DNA/pantothenate-metab_flavo_C"/>
</dbReference>
<comment type="function">
    <text evidence="3">Catalyzes two sequential steps in the biosynthesis of coenzyme A. In the first step cysteine is conjugated to 4'-phosphopantothenate to form 4-phosphopantothenoylcysteine. In the second step the latter compound is decarboxylated to form 4'-phosphopantotheine.</text>
</comment>
<dbReference type="Pfam" id="PF04127">
    <property type="entry name" value="DFP"/>
    <property type="match status" value="1"/>
</dbReference>
<feature type="binding site" evidence="3">
    <location>
        <position position="338"/>
    </location>
    <ligand>
        <name>CTP</name>
        <dbReference type="ChEBI" id="CHEBI:37563"/>
    </ligand>
</feature>
<dbReference type="GO" id="GO:0046872">
    <property type="term" value="F:metal ion binding"/>
    <property type="evidence" value="ECO:0007669"/>
    <property type="project" value="UniProtKB-KW"/>
</dbReference>
<comment type="pathway">
    <text evidence="3 4">Cofactor biosynthesis; coenzyme A biosynthesis; CoA from (R)-pantothenate: step 3/5.</text>
</comment>
<keyword evidence="3" id="KW-0479">Metal-binding</keyword>
<keyword evidence="2 3" id="KW-0456">Lyase</keyword>
<feature type="active site" description="Proton donor" evidence="3">
    <location>
        <position position="158"/>
    </location>
</feature>
<comment type="catalytic activity">
    <reaction evidence="3 4">
        <text>(R)-4'-phosphopantothenate + L-cysteine + CTP = N-[(R)-4-phosphopantothenoyl]-L-cysteine + CMP + diphosphate + H(+)</text>
        <dbReference type="Rhea" id="RHEA:19397"/>
        <dbReference type="ChEBI" id="CHEBI:10986"/>
        <dbReference type="ChEBI" id="CHEBI:15378"/>
        <dbReference type="ChEBI" id="CHEBI:33019"/>
        <dbReference type="ChEBI" id="CHEBI:35235"/>
        <dbReference type="ChEBI" id="CHEBI:37563"/>
        <dbReference type="ChEBI" id="CHEBI:59458"/>
        <dbReference type="ChEBI" id="CHEBI:60377"/>
        <dbReference type="EC" id="6.3.2.5"/>
    </reaction>
</comment>
<evidence type="ECO:0000313" key="7">
    <source>
        <dbReference type="EMBL" id="TLS66575.1"/>
    </source>
</evidence>
<feature type="binding site" evidence="3">
    <location>
        <position position="324"/>
    </location>
    <ligand>
        <name>CTP</name>
        <dbReference type="ChEBI" id="CHEBI:37563"/>
    </ligand>
</feature>
<dbReference type="Gene3D" id="3.40.50.1950">
    <property type="entry name" value="Flavin prenyltransferase-like"/>
    <property type="match status" value="1"/>
</dbReference>
<organism evidence="7 8">
    <name type="scientific">Mariprofundus erugo</name>
    <dbReference type="NCBI Taxonomy" id="2528639"/>
    <lineage>
        <taxon>Bacteria</taxon>
        <taxon>Pseudomonadati</taxon>
        <taxon>Pseudomonadota</taxon>
        <taxon>Candidatius Mariprofundia</taxon>
        <taxon>Mariprofundales</taxon>
        <taxon>Mariprofundaceae</taxon>
        <taxon>Mariprofundus</taxon>
    </lineage>
</organism>
<reference evidence="7 8" key="1">
    <citation type="journal article" date="2019" name="Appl. Environ. Microbiol.">
        <title>Environmental Evidence and Genomic Insight of Iron-oxidizing Bacteria Preference Towards More Corrosion Resistant Stainless Steel at Higher Salinities.</title>
        <authorList>
            <person name="Garrison C.E."/>
            <person name="Price K.A."/>
            <person name="Field E.K."/>
        </authorList>
    </citation>
    <scope>NUCLEOTIDE SEQUENCE [LARGE SCALE GENOMIC DNA]</scope>
    <source>
        <strain evidence="7 8">P3</strain>
    </source>
</reference>
<dbReference type="GO" id="GO:0015941">
    <property type="term" value="P:pantothenate catabolic process"/>
    <property type="evidence" value="ECO:0007669"/>
    <property type="project" value="InterPro"/>
</dbReference>
<comment type="caution">
    <text evidence="7">The sequence shown here is derived from an EMBL/GenBank/DDBJ whole genome shotgun (WGS) entry which is preliminary data.</text>
</comment>
<feature type="binding site" evidence="3">
    <location>
        <position position="342"/>
    </location>
    <ligand>
        <name>CTP</name>
        <dbReference type="ChEBI" id="CHEBI:37563"/>
    </ligand>
</feature>
<keyword evidence="3" id="KW-0460">Magnesium</keyword>
<evidence type="ECO:0000256" key="1">
    <source>
        <dbReference type="ARBA" id="ARBA00022793"/>
    </source>
</evidence>
<dbReference type="InterPro" id="IPR035929">
    <property type="entry name" value="CoaB-like_sf"/>
</dbReference>
<evidence type="ECO:0000256" key="3">
    <source>
        <dbReference type="HAMAP-Rule" id="MF_02225"/>
    </source>
</evidence>
<dbReference type="GO" id="GO:0015937">
    <property type="term" value="P:coenzyme A biosynthetic process"/>
    <property type="evidence" value="ECO:0007669"/>
    <property type="project" value="UniProtKB-UniRule"/>
</dbReference>
<comment type="cofactor">
    <cofactor evidence="3">
        <name>FMN</name>
        <dbReference type="ChEBI" id="CHEBI:58210"/>
    </cofactor>
    <text evidence="3">Binds 1 FMN per subunit.</text>
</comment>
<comment type="caution">
    <text evidence="3">Lacks conserved residue(s) required for the propagation of feature annotation.</text>
</comment>
<feature type="domain" description="DNA/pantothenate metabolism flavoprotein C-terminal" evidence="6">
    <location>
        <begin position="185"/>
        <end position="391"/>
    </location>
</feature>
<gene>
    <name evidence="3 7" type="primary">coaBC</name>
    <name evidence="7" type="ORF">FEF65_10245</name>
</gene>
<name>A0A5R9GND3_9PROT</name>
<feature type="domain" description="Flavoprotein" evidence="5">
    <location>
        <begin position="5"/>
        <end position="176"/>
    </location>
</feature>
<dbReference type="UniPathway" id="UPA00241">
    <property type="reaction ID" value="UER00353"/>
</dbReference>
<dbReference type="NCBIfam" id="TIGR00521">
    <property type="entry name" value="coaBC_dfp"/>
    <property type="match status" value="1"/>
</dbReference>
<comment type="function">
    <text evidence="4">Catalyzes two steps in the biosynthesis of coenzyme A. In the first step cysteine is conjugated to 4'-phosphopantothenate to form 4-phosphopantothenoylcysteine, in the latter compound is decarboxylated to form 4'-phosphopantotheine.</text>
</comment>
<dbReference type="EMBL" id="VBRY01000009">
    <property type="protein sequence ID" value="TLS66575.1"/>
    <property type="molecule type" value="Genomic_DNA"/>
</dbReference>
<dbReference type="SUPFAM" id="SSF102645">
    <property type="entry name" value="CoaB-like"/>
    <property type="match status" value="1"/>
</dbReference>
<evidence type="ECO:0000256" key="2">
    <source>
        <dbReference type="ARBA" id="ARBA00023239"/>
    </source>
</evidence>
<dbReference type="EC" id="6.3.2.5" evidence="3"/>
<sequence>MLCNKRILLGIGGGIAVYRVAELARLLVKQGAEVRCVMTRSACEFVTPLTFEALTGNSVHTRLFDLVGDNASMGHIELARWADAIIIAPATAGVLARIAHGIADDLLSTIMLVSEAPVLLAPAMNHSMWSNAATRHNTALLRERGMHITGPAAGILACGEEGAGRLSEPEDILAALLPLLTPPALAGQRWVINAGPTAEAWDGVRILTNRASGTLGALLASQAAIMGARVTLIAGPGTPATITDVERIPVESADAMLAACLQAAAGATVFVGTAAVSDFRFTRPVSGKIKRGSTGQMVVELTANPDIIATVAHMHDRPCRVIAFAAEAEKHIEHGRKKLAAKGVDAIVANDISNMGSHAGGGWWLTPDHEAELHSSNKQAFADAIIHQIMKLEE</sequence>
<accession>A0A5R9GND3</accession>
<dbReference type="HAMAP" id="MF_02225">
    <property type="entry name" value="CoaBC"/>
    <property type="match status" value="1"/>
</dbReference>
<evidence type="ECO:0000256" key="4">
    <source>
        <dbReference type="RuleBase" id="RU364078"/>
    </source>
</evidence>
<keyword evidence="1 3" id="KW-0210">Decarboxylase</keyword>
<dbReference type="GO" id="GO:0004632">
    <property type="term" value="F:phosphopantothenate--cysteine ligase activity"/>
    <property type="evidence" value="ECO:0007669"/>
    <property type="project" value="UniProtKB-UniRule"/>
</dbReference>
<dbReference type="GO" id="GO:0010181">
    <property type="term" value="F:FMN binding"/>
    <property type="evidence" value="ECO:0007669"/>
    <property type="project" value="UniProtKB-UniRule"/>
</dbReference>
<feature type="region of interest" description="Phosphopantothenate--cysteine ligase" evidence="3">
    <location>
        <begin position="190"/>
        <end position="394"/>
    </location>
</feature>
<dbReference type="AlphaFoldDB" id="A0A5R9GND3"/>
<comment type="catalytic activity">
    <reaction evidence="3 4">
        <text>N-[(R)-4-phosphopantothenoyl]-L-cysteine + H(+) = (R)-4'-phosphopantetheine + CO2</text>
        <dbReference type="Rhea" id="RHEA:16793"/>
        <dbReference type="ChEBI" id="CHEBI:15378"/>
        <dbReference type="ChEBI" id="CHEBI:16526"/>
        <dbReference type="ChEBI" id="CHEBI:59458"/>
        <dbReference type="ChEBI" id="CHEBI:61723"/>
        <dbReference type="EC" id="4.1.1.36"/>
    </reaction>
</comment>
<feature type="binding site" evidence="3">
    <location>
        <begin position="305"/>
        <end position="308"/>
    </location>
    <ligand>
        <name>CTP</name>
        <dbReference type="ChEBI" id="CHEBI:37563"/>
    </ligand>
</feature>
<keyword evidence="8" id="KW-1185">Reference proteome</keyword>
<dbReference type="PANTHER" id="PTHR14359">
    <property type="entry name" value="HOMO-OLIGOMERIC FLAVIN CONTAINING CYS DECARBOXYLASE FAMILY"/>
    <property type="match status" value="1"/>
</dbReference>
<feature type="region of interest" description="Phosphopantothenoylcysteine decarboxylase" evidence="3">
    <location>
        <begin position="1"/>
        <end position="189"/>
    </location>
</feature>
<dbReference type="Pfam" id="PF02441">
    <property type="entry name" value="Flavoprotein"/>
    <property type="match status" value="1"/>
</dbReference>
<keyword evidence="3 4" id="KW-0436">Ligase</keyword>
<dbReference type="PANTHER" id="PTHR14359:SF6">
    <property type="entry name" value="PHOSPHOPANTOTHENOYLCYSTEINE DECARBOXYLASE"/>
    <property type="match status" value="1"/>
</dbReference>
<evidence type="ECO:0000259" key="5">
    <source>
        <dbReference type="Pfam" id="PF02441"/>
    </source>
</evidence>
<evidence type="ECO:0000259" key="6">
    <source>
        <dbReference type="Pfam" id="PF04127"/>
    </source>
</evidence>
<evidence type="ECO:0000313" key="8">
    <source>
        <dbReference type="Proteomes" id="UP000306585"/>
    </source>
</evidence>
<protein>
    <recommendedName>
        <fullName evidence="3">Coenzyme A biosynthesis bifunctional protein CoaBC</fullName>
    </recommendedName>
    <alternativeName>
        <fullName evidence="3">DNA/pantothenate metabolism flavoprotein</fullName>
    </alternativeName>
    <alternativeName>
        <fullName evidence="3">Phosphopantothenoylcysteine synthetase/decarboxylase</fullName>
        <shortName evidence="3">PPCS-PPCDC</shortName>
    </alternativeName>
    <domain>
        <recommendedName>
            <fullName evidence="3">Phosphopantothenoylcysteine decarboxylase</fullName>
            <shortName evidence="3">PPC decarboxylase</shortName>
            <shortName evidence="3">PPC-DC</shortName>
            <ecNumber evidence="3">4.1.1.36</ecNumber>
        </recommendedName>
        <alternativeName>
            <fullName evidence="3">CoaC</fullName>
        </alternativeName>
    </domain>
    <domain>
        <recommendedName>
            <fullName evidence="3">Phosphopantothenate--cysteine ligase</fullName>
            <ecNumber evidence="3">6.3.2.5</ecNumber>
        </recommendedName>
        <alternativeName>
            <fullName evidence="3">CoaB</fullName>
        </alternativeName>
        <alternativeName>
            <fullName evidence="3">Phosphopantothenoylcysteine synthetase</fullName>
            <shortName evidence="3">PPC synthetase</shortName>
            <shortName evidence="3">PPC-S</shortName>
        </alternativeName>
    </domain>
</protein>
<dbReference type="EC" id="4.1.1.36" evidence="3"/>
<dbReference type="SUPFAM" id="SSF52507">
    <property type="entry name" value="Homo-oligomeric flavin-containing Cys decarboxylases, HFCD"/>
    <property type="match status" value="1"/>
</dbReference>
<keyword evidence="3 4" id="KW-0288">FMN</keyword>
<dbReference type="InterPro" id="IPR036551">
    <property type="entry name" value="Flavin_trans-like"/>
</dbReference>
<comment type="pathway">
    <text evidence="3 4">Cofactor biosynthesis; coenzyme A biosynthesis; CoA from (R)-pantothenate: step 2/5.</text>
</comment>
<comment type="similarity">
    <text evidence="3 4">In the N-terminal section; belongs to the HFCD (homo-oligomeric flavin containing Cys decarboxylase) superfamily.</text>
</comment>
<dbReference type="Gene3D" id="3.40.50.10300">
    <property type="entry name" value="CoaB-like"/>
    <property type="match status" value="1"/>
</dbReference>
<dbReference type="GO" id="GO:0071513">
    <property type="term" value="C:phosphopantothenoylcysteine decarboxylase complex"/>
    <property type="evidence" value="ECO:0007669"/>
    <property type="project" value="TreeGrafter"/>
</dbReference>
<comment type="similarity">
    <text evidence="3 4">In the C-terminal section; belongs to the PPC synthetase family.</text>
</comment>
<dbReference type="Proteomes" id="UP000306585">
    <property type="component" value="Unassembled WGS sequence"/>
</dbReference>
<feature type="binding site" evidence="3">
    <location>
        <position position="278"/>
    </location>
    <ligand>
        <name>CTP</name>
        <dbReference type="ChEBI" id="CHEBI:37563"/>
    </ligand>
</feature>
<feature type="binding site" evidence="3">
    <location>
        <position position="288"/>
    </location>
    <ligand>
        <name>CTP</name>
        <dbReference type="ChEBI" id="CHEBI:37563"/>
    </ligand>
</feature>
<comment type="cofactor">
    <cofactor evidence="3">
        <name>Mg(2+)</name>
        <dbReference type="ChEBI" id="CHEBI:18420"/>
    </cofactor>
</comment>
<dbReference type="GO" id="GO:0004633">
    <property type="term" value="F:phosphopantothenoylcysteine decarboxylase activity"/>
    <property type="evidence" value="ECO:0007669"/>
    <property type="project" value="UniProtKB-UniRule"/>
</dbReference>